<organism evidence="1 2">
    <name type="scientific">Danionella cerebrum</name>
    <dbReference type="NCBI Taxonomy" id="2873325"/>
    <lineage>
        <taxon>Eukaryota</taxon>
        <taxon>Metazoa</taxon>
        <taxon>Chordata</taxon>
        <taxon>Craniata</taxon>
        <taxon>Vertebrata</taxon>
        <taxon>Euteleostomi</taxon>
        <taxon>Actinopterygii</taxon>
        <taxon>Neopterygii</taxon>
        <taxon>Teleostei</taxon>
        <taxon>Ostariophysi</taxon>
        <taxon>Cypriniformes</taxon>
        <taxon>Danionidae</taxon>
        <taxon>Danioninae</taxon>
        <taxon>Danionella</taxon>
    </lineage>
</organism>
<sequence length="121" mass="13810">CTSSSSIEEWCLIRYGLDESRGISLKNQDHASSGKLVSIKLRLKRVQRELLEVYPRTVEFAEGKQILLRQLSGRQPLYTMPDDFAPIPPPLKCQNILPPQTIALNQVDRQKQYVKTTPFLA</sequence>
<comment type="caution">
    <text evidence="1">The sequence shown here is derived from an EMBL/GenBank/DDBJ whole genome shotgun (WGS) entry which is preliminary data.</text>
</comment>
<evidence type="ECO:0000313" key="1">
    <source>
        <dbReference type="EMBL" id="TRY90742.1"/>
    </source>
</evidence>
<dbReference type="AlphaFoldDB" id="A0A553QL67"/>
<proteinExistence type="predicted"/>
<dbReference type="EMBL" id="SRMA01025816">
    <property type="protein sequence ID" value="TRY90742.1"/>
    <property type="molecule type" value="Genomic_DNA"/>
</dbReference>
<protein>
    <submittedName>
        <fullName evidence="1">Uncharacterized protein</fullName>
    </submittedName>
</protein>
<evidence type="ECO:0000313" key="2">
    <source>
        <dbReference type="Proteomes" id="UP000316079"/>
    </source>
</evidence>
<dbReference type="Proteomes" id="UP000316079">
    <property type="component" value="Unassembled WGS sequence"/>
</dbReference>
<name>A0A553QL67_9TELE</name>
<accession>A0A553QL67</accession>
<feature type="non-terminal residue" evidence="1">
    <location>
        <position position="1"/>
    </location>
</feature>
<dbReference type="OrthoDB" id="106784at2759"/>
<reference evidence="1 2" key="1">
    <citation type="journal article" date="2019" name="Sci. Data">
        <title>Hybrid genome assembly and annotation of Danionella translucida.</title>
        <authorList>
            <person name="Kadobianskyi M."/>
            <person name="Schulze L."/>
            <person name="Schuelke M."/>
            <person name="Judkewitz B."/>
        </authorList>
    </citation>
    <scope>NUCLEOTIDE SEQUENCE [LARGE SCALE GENOMIC DNA]</scope>
    <source>
        <strain evidence="1 2">Bolton</strain>
    </source>
</reference>
<gene>
    <name evidence="1" type="ORF">DNTS_004511</name>
</gene>
<keyword evidence="2" id="KW-1185">Reference proteome</keyword>